<accession>A0ABR7GFS0</accession>
<dbReference type="NCBIfam" id="TIGR00254">
    <property type="entry name" value="GGDEF"/>
    <property type="match status" value="1"/>
</dbReference>
<feature type="transmembrane region" description="Helical" evidence="1">
    <location>
        <begin position="12"/>
        <end position="35"/>
    </location>
</feature>
<feature type="transmembrane region" description="Helical" evidence="1">
    <location>
        <begin position="181"/>
        <end position="207"/>
    </location>
</feature>
<dbReference type="InterPro" id="IPR043128">
    <property type="entry name" value="Rev_trsase/Diguanyl_cyclase"/>
</dbReference>
<comment type="caution">
    <text evidence="3">The sequence shown here is derived from an EMBL/GenBank/DDBJ whole genome shotgun (WGS) entry which is preliminary data.</text>
</comment>
<protein>
    <submittedName>
        <fullName evidence="3">GGDEF domain-containing protein</fullName>
    </submittedName>
</protein>
<dbReference type="Proteomes" id="UP000643810">
    <property type="component" value="Unassembled WGS sequence"/>
</dbReference>
<feature type="transmembrane region" description="Helical" evidence="1">
    <location>
        <begin position="370"/>
        <end position="396"/>
    </location>
</feature>
<dbReference type="PANTHER" id="PTHR45138">
    <property type="entry name" value="REGULATORY COMPONENTS OF SENSORY TRANSDUCTION SYSTEM"/>
    <property type="match status" value="1"/>
</dbReference>
<evidence type="ECO:0000256" key="1">
    <source>
        <dbReference type="SAM" id="Phobius"/>
    </source>
</evidence>
<keyword evidence="1" id="KW-1133">Transmembrane helix</keyword>
<reference evidence="3 4" key="1">
    <citation type="submission" date="2020-08" db="EMBL/GenBank/DDBJ databases">
        <title>Genome public.</title>
        <authorList>
            <person name="Liu C."/>
            <person name="Sun Q."/>
        </authorList>
    </citation>
    <scope>NUCLEOTIDE SEQUENCE [LARGE SCALE GENOMIC DNA]</scope>
    <source>
        <strain evidence="3 4">NSJ-9</strain>
    </source>
</reference>
<dbReference type="RefSeq" id="WP_186853869.1">
    <property type="nucleotide sequence ID" value="NZ_JACOPG010000001.1"/>
</dbReference>
<evidence type="ECO:0000313" key="4">
    <source>
        <dbReference type="Proteomes" id="UP000643810"/>
    </source>
</evidence>
<evidence type="ECO:0000313" key="3">
    <source>
        <dbReference type="EMBL" id="MBC5685630.1"/>
    </source>
</evidence>
<sequence>MGTRLENKKKTFKLIVALLSAAATLIWVLFFAWMLCQNSTSSEILELAEGWQVSVNGQALAKEDTLAAYKFSHLQVGDEIVLMGSFPKDMTLHQTMTFLCYLSTIDVEIDGRQIYHYGQEYAEKNWVVGSGYHFIDLPDNVSGKDFVITLNVREPDAFTNITNPTVTATSEVYREFARQHLLSTFVGIFLILLGAVMTIVSAVAVCYSKLYVRLLYIGIFSFLMGIWSMCNMKVFEIFKIDLASNTTVEYLTLYLAPISFILMIAEMRKHVAVWKQQLAYASAMLMGLFFVVSTILHFLNIEHYPRFLGYFHLFGGISLFLVALTGYDKEKKRDRSERALHIGVVILCVSVAIDLVRFNLHKYVMQDNELLTISIIPVGTLLFIVMLVVSYIFYIYGILVHEAEQEWLADRAYHDELCGTYNRTKCNERFDELDAGDAEYALINMDLNGLKTINDSLGHVQGDLLLQEFAAILQDAFSGMGEVFRMGGDEFLVLVRKEQFPLIDQCLNKMVRLEKRRSSELTFNIEAAYGVAKSSECPKESVQKVYMLADRRMYDMKTKQKINQRLR</sequence>
<dbReference type="CDD" id="cd01949">
    <property type="entry name" value="GGDEF"/>
    <property type="match status" value="1"/>
</dbReference>
<dbReference type="SMART" id="SM00267">
    <property type="entry name" value="GGDEF"/>
    <property type="match status" value="1"/>
</dbReference>
<feature type="transmembrane region" description="Helical" evidence="1">
    <location>
        <begin position="339"/>
        <end position="358"/>
    </location>
</feature>
<feature type="transmembrane region" description="Helical" evidence="1">
    <location>
        <begin position="278"/>
        <end position="301"/>
    </location>
</feature>
<organism evidence="3 4">
    <name type="scientific">Roseburia lenta</name>
    <dbReference type="NCBI Taxonomy" id="2763061"/>
    <lineage>
        <taxon>Bacteria</taxon>
        <taxon>Bacillati</taxon>
        <taxon>Bacillota</taxon>
        <taxon>Clostridia</taxon>
        <taxon>Lachnospirales</taxon>
        <taxon>Lachnospiraceae</taxon>
        <taxon>Roseburia</taxon>
    </lineage>
</organism>
<name>A0ABR7GFS0_9FIRM</name>
<dbReference type="Gene3D" id="3.30.70.270">
    <property type="match status" value="1"/>
</dbReference>
<feature type="domain" description="GGDEF" evidence="2">
    <location>
        <begin position="438"/>
        <end position="567"/>
    </location>
</feature>
<dbReference type="SUPFAM" id="SSF55073">
    <property type="entry name" value="Nucleotide cyclase"/>
    <property type="match status" value="1"/>
</dbReference>
<gene>
    <name evidence="3" type="ORF">H8R94_03195</name>
</gene>
<feature type="transmembrane region" description="Helical" evidence="1">
    <location>
        <begin position="247"/>
        <end position="266"/>
    </location>
</feature>
<keyword evidence="1" id="KW-0812">Transmembrane</keyword>
<dbReference type="InterPro" id="IPR029787">
    <property type="entry name" value="Nucleotide_cyclase"/>
</dbReference>
<dbReference type="InterPro" id="IPR050469">
    <property type="entry name" value="Diguanylate_Cyclase"/>
</dbReference>
<dbReference type="PANTHER" id="PTHR45138:SF6">
    <property type="entry name" value="DIGUANYLATE CYCLASE DGCN"/>
    <property type="match status" value="1"/>
</dbReference>
<dbReference type="EMBL" id="JACOPG010000001">
    <property type="protein sequence ID" value="MBC5685630.1"/>
    <property type="molecule type" value="Genomic_DNA"/>
</dbReference>
<feature type="transmembrane region" description="Helical" evidence="1">
    <location>
        <begin position="214"/>
        <end position="235"/>
    </location>
</feature>
<dbReference type="InterPro" id="IPR000160">
    <property type="entry name" value="GGDEF_dom"/>
</dbReference>
<dbReference type="PROSITE" id="PS50887">
    <property type="entry name" value="GGDEF"/>
    <property type="match status" value="1"/>
</dbReference>
<dbReference type="Pfam" id="PF00990">
    <property type="entry name" value="GGDEF"/>
    <property type="match status" value="1"/>
</dbReference>
<feature type="transmembrane region" description="Helical" evidence="1">
    <location>
        <begin position="307"/>
        <end position="327"/>
    </location>
</feature>
<keyword evidence="4" id="KW-1185">Reference proteome</keyword>
<proteinExistence type="predicted"/>
<keyword evidence="1" id="KW-0472">Membrane</keyword>
<evidence type="ECO:0000259" key="2">
    <source>
        <dbReference type="PROSITE" id="PS50887"/>
    </source>
</evidence>